<dbReference type="SMART" id="SM00015">
    <property type="entry name" value="IQ"/>
    <property type="match status" value="3"/>
</dbReference>
<proteinExistence type="inferred from homology"/>
<feature type="region of interest" description="Actin-binding" evidence="21">
    <location>
        <begin position="926"/>
        <end position="948"/>
    </location>
</feature>
<dbReference type="Pfam" id="PF00612">
    <property type="entry name" value="IQ"/>
    <property type="match status" value="2"/>
</dbReference>
<comment type="catalytic activity">
    <reaction evidence="20">
        <text>L-seryl-[protein] + ATP = O-phospho-L-seryl-[protein] + ADP + H(+)</text>
        <dbReference type="Rhea" id="RHEA:17989"/>
        <dbReference type="Rhea" id="RHEA-COMP:9863"/>
        <dbReference type="Rhea" id="RHEA-COMP:11604"/>
        <dbReference type="ChEBI" id="CHEBI:15378"/>
        <dbReference type="ChEBI" id="CHEBI:29999"/>
        <dbReference type="ChEBI" id="CHEBI:30616"/>
        <dbReference type="ChEBI" id="CHEBI:83421"/>
        <dbReference type="ChEBI" id="CHEBI:456216"/>
        <dbReference type="EC" id="2.7.11.1"/>
    </reaction>
</comment>
<organism evidence="25 26">
    <name type="scientific">Orchesella dallaii</name>
    <dbReference type="NCBI Taxonomy" id="48710"/>
    <lineage>
        <taxon>Eukaryota</taxon>
        <taxon>Metazoa</taxon>
        <taxon>Ecdysozoa</taxon>
        <taxon>Arthropoda</taxon>
        <taxon>Hexapoda</taxon>
        <taxon>Collembola</taxon>
        <taxon>Entomobryomorpha</taxon>
        <taxon>Entomobryoidea</taxon>
        <taxon>Orchesellidae</taxon>
        <taxon>Orchesellinae</taxon>
        <taxon>Orchesella</taxon>
    </lineage>
</organism>
<accession>A0ABP1PPI3</accession>
<evidence type="ECO:0000256" key="4">
    <source>
        <dbReference type="ARBA" id="ARBA00012513"/>
    </source>
</evidence>
<keyword evidence="6" id="KW-0723">Serine/threonine-protein kinase</keyword>
<dbReference type="SMART" id="SM00242">
    <property type="entry name" value="MYSc"/>
    <property type="match status" value="1"/>
</dbReference>
<dbReference type="Gene3D" id="1.20.120.720">
    <property type="entry name" value="Myosin VI head, motor domain, U50 subdomain"/>
    <property type="match status" value="1"/>
</dbReference>
<reference evidence="25 26" key="1">
    <citation type="submission" date="2024-08" db="EMBL/GenBank/DDBJ databases">
        <authorList>
            <person name="Cucini C."/>
            <person name="Frati F."/>
        </authorList>
    </citation>
    <scope>NUCLEOTIDE SEQUENCE [LARGE SCALE GENOMIC DNA]</scope>
</reference>
<dbReference type="SUPFAM" id="SSF56112">
    <property type="entry name" value="Protein kinase-like (PK-like)"/>
    <property type="match status" value="1"/>
</dbReference>
<evidence type="ECO:0000259" key="24">
    <source>
        <dbReference type="PROSITE" id="PS51456"/>
    </source>
</evidence>
<keyword evidence="14 21" id="KW-0505">Motor protein</keyword>
<dbReference type="PROSITE" id="PS50011">
    <property type="entry name" value="PROTEIN_KINASE_DOM"/>
    <property type="match status" value="1"/>
</dbReference>
<evidence type="ECO:0000256" key="14">
    <source>
        <dbReference type="ARBA" id="ARBA00023175"/>
    </source>
</evidence>
<keyword evidence="16" id="KW-0206">Cytoskeleton</keyword>
<feature type="compositionally biased region" description="Low complexity" evidence="22">
    <location>
        <begin position="1399"/>
        <end position="1409"/>
    </location>
</feature>
<dbReference type="Proteomes" id="UP001642540">
    <property type="component" value="Unassembled WGS sequence"/>
</dbReference>
<dbReference type="PROSITE" id="PS00108">
    <property type="entry name" value="PROTEIN_KINASE_ST"/>
    <property type="match status" value="1"/>
</dbReference>
<keyword evidence="8" id="KW-0808">Transferase</keyword>
<dbReference type="InterPro" id="IPR011009">
    <property type="entry name" value="Kinase-like_dom_sf"/>
</dbReference>
<evidence type="ECO:0000256" key="11">
    <source>
        <dbReference type="ARBA" id="ARBA00022777"/>
    </source>
</evidence>
<feature type="region of interest" description="Disordered" evidence="22">
    <location>
        <begin position="1428"/>
        <end position="1448"/>
    </location>
</feature>
<dbReference type="InterPro" id="IPR000719">
    <property type="entry name" value="Prot_kinase_dom"/>
</dbReference>
<evidence type="ECO:0000256" key="9">
    <source>
        <dbReference type="ARBA" id="ARBA00022737"/>
    </source>
</evidence>
<evidence type="ECO:0000256" key="8">
    <source>
        <dbReference type="ARBA" id="ARBA00022679"/>
    </source>
</evidence>
<keyword evidence="10 21" id="KW-0547">Nucleotide-binding</keyword>
<dbReference type="CDD" id="cd23767">
    <property type="entry name" value="IQCD"/>
    <property type="match status" value="1"/>
</dbReference>
<comment type="subcellular location">
    <subcellularLocation>
        <location evidence="2">Cell projection</location>
    </subcellularLocation>
    <subcellularLocation>
        <location evidence="1">Cytoplasm</location>
        <location evidence="1">Cytoskeleton</location>
    </subcellularLocation>
</comment>
<dbReference type="InterPro" id="IPR027417">
    <property type="entry name" value="P-loop_NTPase"/>
</dbReference>
<keyword evidence="7" id="KW-0716">Sensory transduction</keyword>
<dbReference type="EC" id="2.7.11.1" evidence="4"/>
<keyword evidence="12 21" id="KW-0067">ATP-binding</keyword>
<gene>
    <name evidence="25" type="ORF">ODALV1_LOCUS2301</name>
</gene>
<dbReference type="Gene3D" id="1.10.510.10">
    <property type="entry name" value="Transferase(Phosphotransferase) domain 1"/>
    <property type="match status" value="1"/>
</dbReference>
<dbReference type="PANTHER" id="PTHR46256:SF3">
    <property type="entry name" value="MYOSIN MOTOR DOMAIN-CONTAINING PROTEIN"/>
    <property type="match status" value="1"/>
</dbReference>
<evidence type="ECO:0000313" key="25">
    <source>
        <dbReference type="EMBL" id="CAL8072738.1"/>
    </source>
</evidence>
<dbReference type="Gene3D" id="1.20.58.530">
    <property type="match status" value="1"/>
</dbReference>
<evidence type="ECO:0000256" key="13">
    <source>
        <dbReference type="ARBA" id="ARBA00023123"/>
    </source>
</evidence>
<keyword evidence="18" id="KW-0844">Vision</keyword>
<comment type="catalytic activity">
    <reaction evidence="19">
        <text>L-threonyl-[protein] + ATP = O-phospho-L-threonyl-[protein] + ADP + H(+)</text>
        <dbReference type="Rhea" id="RHEA:46608"/>
        <dbReference type="Rhea" id="RHEA-COMP:11060"/>
        <dbReference type="Rhea" id="RHEA-COMP:11605"/>
        <dbReference type="ChEBI" id="CHEBI:15378"/>
        <dbReference type="ChEBI" id="CHEBI:30013"/>
        <dbReference type="ChEBI" id="CHEBI:30616"/>
        <dbReference type="ChEBI" id="CHEBI:61977"/>
        <dbReference type="ChEBI" id="CHEBI:456216"/>
        <dbReference type="EC" id="2.7.11.1"/>
    </reaction>
</comment>
<evidence type="ECO:0000256" key="5">
    <source>
        <dbReference type="ARBA" id="ARBA00022490"/>
    </source>
</evidence>
<dbReference type="InterPro" id="IPR001609">
    <property type="entry name" value="Myosin_head_motor_dom-like"/>
</dbReference>
<evidence type="ECO:0000256" key="20">
    <source>
        <dbReference type="ARBA" id="ARBA00048679"/>
    </source>
</evidence>
<feature type="region of interest" description="Disordered" evidence="22">
    <location>
        <begin position="1342"/>
        <end position="1412"/>
    </location>
</feature>
<dbReference type="PROSITE" id="PS51456">
    <property type="entry name" value="MYOSIN_MOTOR"/>
    <property type="match status" value="1"/>
</dbReference>
<dbReference type="SMART" id="SM00220">
    <property type="entry name" value="S_TKc"/>
    <property type="match status" value="1"/>
</dbReference>
<name>A0ABP1PPI3_9HEXA</name>
<dbReference type="Gene3D" id="1.10.10.820">
    <property type="match status" value="1"/>
</dbReference>
<keyword evidence="13 21" id="KW-0518">Myosin</keyword>
<evidence type="ECO:0000256" key="6">
    <source>
        <dbReference type="ARBA" id="ARBA00022527"/>
    </source>
</evidence>
<keyword evidence="5" id="KW-0963">Cytoplasm</keyword>
<evidence type="ECO:0000256" key="22">
    <source>
        <dbReference type="SAM" id="MobiDB-lite"/>
    </source>
</evidence>
<evidence type="ECO:0000256" key="12">
    <source>
        <dbReference type="ARBA" id="ARBA00022840"/>
    </source>
</evidence>
<evidence type="ECO:0000256" key="15">
    <source>
        <dbReference type="ARBA" id="ARBA00023203"/>
    </source>
</evidence>
<evidence type="ECO:0000256" key="17">
    <source>
        <dbReference type="ARBA" id="ARBA00023273"/>
    </source>
</evidence>
<dbReference type="PROSITE" id="PS50096">
    <property type="entry name" value="IQ"/>
    <property type="match status" value="1"/>
</dbReference>
<dbReference type="InterPro" id="IPR036961">
    <property type="entry name" value="Kinesin_motor_dom_sf"/>
</dbReference>
<comment type="similarity">
    <text evidence="21">Belongs to the TRAFAC class myosin-kinesin ATPase superfamily. Myosin family.</text>
</comment>
<dbReference type="InterPro" id="IPR052409">
    <property type="entry name" value="Myosin-III_kinase_activity"/>
</dbReference>
<dbReference type="InterPro" id="IPR008271">
    <property type="entry name" value="Ser/Thr_kinase_AS"/>
</dbReference>
<evidence type="ECO:0000256" key="1">
    <source>
        <dbReference type="ARBA" id="ARBA00004245"/>
    </source>
</evidence>
<dbReference type="InterPro" id="IPR000048">
    <property type="entry name" value="IQ_motif_EF-hand-BS"/>
</dbReference>
<evidence type="ECO:0000256" key="10">
    <source>
        <dbReference type="ARBA" id="ARBA00022741"/>
    </source>
</evidence>
<keyword evidence="17" id="KW-0966">Cell projection</keyword>
<dbReference type="Gene3D" id="1.20.5.190">
    <property type="match status" value="1"/>
</dbReference>
<evidence type="ECO:0000256" key="19">
    <source>
        <dbReference type="ARBA" id="ARBA00047899"/>
    </source>
</evidence>
<keyword evidence="15 21" id="KW-0009">Actin-binding</keyword>
<evidence type="ECO:0000313" key="26">
    <source>
        <dbReference type="Proteomes" id="UP001642540"/>
    </source>
</evidence>
<dbReference type="Gene3D" id="3.40.850.10">
    <property type="entry name" value="Kinesin motor domain"/>
    <property type="match status" value="1"/>
</dbReference>
<comment type="caution">
    <text evidence="25">The sequence shown here is derived from an EMBL/GenBank/DDBJ whole genome shotgun (WGS) entry which is preliminary data.</text>
</comment>
<protein>
    <recommendedName>
        <fullName evidence="4">non-specific serine/threonine protein kinase</fullName>
        <ecNumber evidence="4">2.7.11.1</ecNumber>
    </recommendedName>
</protein>
<evidence type="ECO:0000256" key="2">
    <source>
        <dbReference type="ARBA" id="ARBA00004316"/>
    </source>
</evidence>
<feature type="domain" description="Protein kinase" evidence="23">
    <location>
        <begin position="20"/>
        <end position="299"/>
    </location>
</feature>
<dbReference type="Pfam" id="PF00063">
    <property type="entry name" value="Myosin_head"/>
    <property type="match status" value="1"/>
</dbReference>
<keyword evidence="26" id="KW-1185">Reference proteome</keyword>
<evidence type="ECO:0000256" key="21">
    <source>
        <dbReference type="PROSITE-ProRule" id="PRU00782"/>
    </source>
</evidence>
<evidence type="ECO:0000256" key="3">
    <source>
        <dbReference type="ARBA" id="ARBA00006998"/>
    </source>
</evidence>
<feature type="binding site" evidence="21">
    <location>
        <begin position="445"/>
        <end position="452"/>
    </location>
    <ligand>
        <name>ATP</name>
        <dbReference type="ChEBI" id="CHEBI:30616"/>
    </ligand>
</feature>
<dbReference type="PRINTS" id="PR00193">
    <property type="entry name" value="MYOSINHEAVY"/>
</dbReference>
<comment type="similarity">
    <text evidence="3">In the C-terminal section; belongs to the TRAFAC class myosin-kinesin ATPase superfamily. Myosin family.</text>
</comment>
<dbReference type="Pfam" id="PF00069">
    <property type="entry name" value="Pkinase"/>
    <property type="match status" value="1"/>
</dbReference>
<evidence type="ECO:0000256" key="7">
    <source>
        <dbReference type="ARBA" id="ARBA00022606"/>
    </source>
</evidence>
<sequence length="1448" mass="165350">MVLSSEKIRFEDLPSPGDKFQLLDIIGEGTYGEVYAATDRELETNQDPNDQTITSKVAIKILENLPENMEEAEEELLVLRDYSIHPNLPAFYGLYFKRAARPEDCQLWYVMELCTGGSVTDLAQGLRKFEGRRLTEFQIAYILREVVDALIHLHTHHCIHRDVKGHNILLTGEGRVKLVDFGVSARLKDTYARRNTSIGTPFWMAPEVIACERQIDSSYDVRCDVWSLGITAIELAEAEPPLADLHPMRALFQIPRNPPPQLSKPHEWSRDFNDFVAECLIKDMDQRPFMVELRQHPFLQQLTRIPEDVITNELIRDIQVVKSHGDLVTREPEVTTKHGKLKTDRKSKLQTMFVDDLVSLASLDEETILDQLFHRFQQKQPYTYIGDILIAVNPYEDLGIYNEFYQFKYRAANTADIPPHIFSVADQAYHAMLHQKRSQNIVISGESGAGKTESAKFLLQHLVYLGKAPNRNLESKILQVNPIMEAFGNAATGMNQNSSRFAKYLDVTFTRTGKITGAKIAVYLLEESRVDRQAQDERNFHIFYYLLHGLQSKGRRQEFKLDKKRYSYLQGIDDSLDTQEENVLNFEAVNNGFYLLGFRMEEIESIYKILAAILHLGEIRFDAGTEEDGCSIKNMDELETVASLLGVSAGDLGLCLTTRSVVTAGETFIRRNSSTEARTSRDSLARGLYNRIFRWIVYQINALLGISRVAYGDPVSIGLLDIFGFEAFQVNSLEQLCINITNEQLQFLFNQHVFTWEQQEYMAEGIDIEVVQYADNRPILELCLGKPLGILSLTDEESRFPQANDWTLLEKLNANLQTNKFYFPPKSNADLLFQVRHYAGKVQYSAKGFLEKNRSSHSSEIIQTLRKSTNDVVKTIYKCLLTRTGDLYVISRRDSIADQMQKEEELGLASQTRSHMTIATSFRFSLMDLMSKLLGGELHFVRCIKPNDFGVPEQFDHIKVLRQLRYSGVLETIRIRQLGFSHRFTFVEFLKSYCFLAFNFDERVVADKDSCRLLLLRLKLDNWALGKTKVFLKYYHVEYLAKLCEQQIRSVIFVQACVRRWLAKIRYRKGMWQVAKTLISTKRAAKLWLNRKRSADITGTGPGGPSKKRGSALRSRLLGEEILMDDDDMSAEEKAAILIQSHFRGFLVRKQWGPILEERIKQIVLTHEKREDAEKALIDEGLNEEDAALVLQRFYRKWKVRQEKDEADEPPPEPRVKLDNWDAPFRLMECHMKDLRAGRVRHEKVDMAAHRREMITAGLQSQDLQNQEREKLIAGKWQNVINISGGPASDLNVLPQQRKLSKFGQQLLEDALEKKVQELRRPSKEKPERALDIRAALEATPKPPVMVNDSSSEPLPATTTPAPPIISKINSPVGKVSAATSPEPPIIVKRNSPPREVVKAAPKPKGVAKSLAECGQSSVGDFRKILKKAAHRPTDSLKKGWSSQDVED</sequence>
<dbReference type="EMBL" id="CAXLJM020000007">
    <property type="protein sequence ID" value="CAL8072738.1"/>
    <property type="molecule type" value="Genomic_DNA"/>
</dbReference>
<feature type="domain" description="Myosin motor" evidence="24">
    <location>
        <begin position="352"/>
        <end position="1048"/>
    </location>
</feature>
<evidence type="ECO:0000256" key="16">
    <source>
        <dbReference type="ARBA" id="ARBA00023212"/>
    </source>
</evidence>
<dbReference type="Gene3D" id="1.20.5.4820">
    <property type="match status" value="1"/>
</dbReference>
<evidence type="ECO:0000256" key="18">
    <source>
        <dbReference type="ARBA" id="ARBA00023305"/>
    </source>
</evidence>
<keyword evidence="11" id="KW-0418">Kinase</keyword>
<keyword evidence="9" id="KW-0677">Repeat</keyword>
<dbReference type="PANTHER" id="PTHR46256">
    <property type="entry name" value="AGAP011099-PA"/>
    <property type="match status" value="1"/>
</dbReference>
<evidence type="ECO:0000259" key="23">
    <source>
        <dbReference type="PROSITE" id="PS50011"/>
    </source>
</evidence>
<dbReference type="SUPFAM" id="SSF52540">
    <property type="entry name" value="P-loop containing nucleoside triphosphate hydrolases"/>
    <property type="match status" value="1"/>
</dbReference>